<reference evidence="1 2" key="1">
    <citation type="journal article" date="2019" name="Int. J. Syst. Evol. Microbiol.">
        <title>The Draft Whole-Genome Sequence of the Antibiotic Producer Empedobacter haloabium ATCC 31962 Provides Indications for Its Taxonomic Reclassification.</title>
        <authorList>
            <person name="Miess H."/>
            <person name="Arlt P."/>
            <person name="Apel A.K."/>
            <person name="Weber T."/>
            <person name="Nieselt K."/>
            <person name="Hanssen F."/>
            <person name="Czemmel S."/>
            <person name="Nahnsen S."/>
            <person name="Gross H."/>
        </authorList>
    </citation>
    <scope>NUCLEOTIDE SEQUENCE [LARGE SCALE GENOMIC DNA]</scope>
    <source>
        <strain evidence="1 2">ATCC 31962</strain>
    </source>
</reference>
<evidence type="ECO:0000313" key="1">
    <source>
        <dbReference type="EMBL" id="WUR16115.1"/>
    </source>
</evidence>
<dbReference type="EMBL" id="CP136508">
    <property type="protein sequence ID" value="WUR16115.1"/>
    <property type="molecule type" value="Genomic_DNA"/>
</dbReference>
<gene>
    <name evidence="1" type="ORF">E7V67_013735</name>
</gene>
<name>A0ABZ1UTS4_9BURK</name>
<proteinExistence type="predicted"/>
<sequence>MMRNGWATLAMTALAAALVVALAAASLAVIVTTHTVTPTLLQHA</sequence>
<dbReference type="Proteomes" id="UP000321323">
    <property type="component" value="Chromosome"/>
</dbReference>
<keyword evidence="2" id="KW-1185">Reference proteome</keyword>
<evidence type="ECO:0000313" key="2">
    <source>
        <dbReference type="Proteomes" id="UP000321323"/>
    </source>
</evidence>
<protein>
    <submittedName>
        <fullName evidence="1">Uncharacterized protein</fullName>
    </submittedName>
</protein>
<accession>A0ABZ1UTS4</accession>
<organism evidence="1 2">
    <name type="scientific">[Empedobacter] haloabium</name>
    <dbReference type="NCBI Taxonomy" id="592317"/>
    <lineage>
        <taxon>Bacteria</taxon>
        <taxon>Pseudomonadati</taxon>
        <taxon>Pseudomonadota</taxon>
        <taxon>Betaproteobacteria</taxon>
        <taxon>Burkholderiales</taxon>
        <taxon>Oxalobacteraceae</taxon>
        <taxon>Telluria group</taxon>
        <taxon>Telluria group incertae sedis</taxon>
    </lineage>
</organism>